<name>A0ACB0YF77_MELEN</name>
<accession>A0ACB0YF77</accession>
<comment type="caution">
    <text evidence="1">The sequence shown here is derived from an EMBL/GenBank/DDBJ whole genome shotgun (WGS) entry which is preliminary data.</text>
</comment>
<organism evidence="1 2">
    <name type="scientific">Meloidogyne enterolobii</name>
    <name type="common">Root-knot nematode worm</name>
    <name type="synonym">Meloidogyne mayaguensis</name>
    <dbReference type="NCBI Taxonomy" id="390850"/>
    <lineage>
        <taxon>Eukaryota</taxon>
        <taxon>Metazoa</taxon>
        <taxon>Ecdysozoa</taxon>
        <taxon>Nematoda</taxon>
        <taxon>Chromadorea</taxon>
        <taxon>Rhabditida</taxon>
        <taxon>Tylenchina</taxon>
        <taxon>Tylenchomorpha</taxon>
        <taxon>Tylenchoidea</taxon>
        <taxon>Meloidogynidae</taxon>
        <taxon>Meloidogyninae</taxon>
        <taxon>Meloidogyne</taxon>
    </lineage>
</organism>
<evidence type="ECO:0000313" key="2">
    <source>
        <dbReference type="Proteomes" id="UP001497535"/>
    </source>
</evidence>
<protein>
    <submittedName>
        <fullName evidence="1">Uncharacterized protein</fullName>
    </submittedName>
</protein>
<reference evidence="1" key="1">
    <citation type="submission" date="2023-11" db="EMBL/GenBank/DDBJ databases">
        <authorList>
            <person name="Poullet M."/>
        </authorList>
    </citation>
    <scope>NUCLEOTIDE SEQUENCE</scope>
    <source>
        <strain evidence="1">E1834</strain>
    </source>
</reference>
<proteinExistence type="predicted"/>
<dbReference type="EMBL" id="CAVMJV010000011">
    <property type="protein sequence ID" value="CAK5044401.1"/>
    <property type="molecule type" value="Genomic_DNA"/>
</dbReference>
<keyword evidence="2" id="KW-1185">Reference proteome</keyword>
<sequence>MPSREKKKRKEKRERYSGTINQNSPRQDSDQAAQLEQSDSYSYPHTQNSPIQDFTSNTDNPCIPSSSGRFTFSEKDIEDNELIEGLVEPLTPLSISSETCVPRKIPKTHDSSIESMDTISVTSSLESLSEIPQISSISSSKKVGPPKRKGVGGRQKKDIHSHIETVEPTVTGPRNIDFSTLNTLEFATAKTYEPSICSRTVMPLYERDSEKLGPRFIETMWNNLSTWLNDAFIFPYLCYLAKISGRKTIVVDPLITDPTVQQNKNVKSKF</sequence>
<evidence type="ECO:0000313" key="1">
    <source>
        <dbReference type="EMBL" id="CAK5044401.1"/>
    </source>
</evidence>
<dbReference type="Proteomes" id="UP001497535">
    <property type="component" value="Unassembled WGS sequence"/>
</dbReference>
<gene>
    <name evidence="1" type="ORF">MENTE1834_LOCUS11451</name>
</gene>